<dbReference type="OrthoDB" id="9808348at2"/>
<evidence type="ECO:0000313" key="7">
    <source>
        <dbReference type="EMBL" id="SDL04346.1"/>
    </source>
</evidence>
<protein>
    <recommendedName>
        <fullName evidence="2 5">Elongation factor Ts</fullName>
        <shortName evidence="5">EF-Ts</shortName>
    </recommendedName>
</protein>
<dbReference type="InterPro" id="IPR018101">
    <property type="entry name" value="Transl_elong_Ts_CS"/>
</dbReference>
<dbReference type="InterPro" id="IPR001816">
    <property type="entry name" value="Transl_elong_EFTs/EF1B"/>
</dbReference>
<dbReference type="RefSeq" id="WP_092160448.1">
    <property type="nucleotide sequence ID" value="NZ_FNGA01000003.1"/>
</dbReference>
<feature type="domain" description="Translation elongation factor EFTs/EF1B dimerisation" evidence="6">
    <location>
        <begin position="38"/>
        <end position="177"/>
    </location>
</feature>
<evidence type="ECO:0000313" key="8">
    <source>
        <dbReference type="Proteomes" id="UP000199053"/>
    </source>
</evidence>
<proteinExistence type="inferred from homology"/>
<gene>
    <name evidence="5" type="primary">tsf</name>
    <name evidence="7" type="ORF">SAMN05660337_1881</name>
</gene>
<dbReference type="InterPro" id="IPR009060">
    <property type="entry name" value="UBA-like_sf"/>
</dbReference>
<dbReference type="Proteomes" id="UP000199053">
    <property type="component" value="Unassembled WGS sequence"/>
</dbReference>
<dbReference type="GO" id="GO:0005737">
    <property type="term" value="C:cytoplasm"/>
    <property type="evidence" value="ECO:0007669"/>
    <property type="project" value="UniProtKB-SubCell"/>
</dbReference>
<evidence type="ECO:0000256" key="1">
    <source>
        <dbReference type="ARBA" id="ARBA00005532"/>
    </source>
</evidence>
<evidence type="ECO:0000256" key="2">
    <source>
        <dbReference type="ARBA" id="ARBA00016956"/>
    </source>
</evidence>
<comment type="similarity">
    <text evidence="1 5">Belongs to the EF-Ts family.</text>
</comment>
<dbReference type="Gene3D" id="1.10.8.10">
    <property type="entry name" value="DNA helicase RuvA subunit, C-terminal domain"/>
    <property type="match status" value="1"/>
</dbReference>
<evidence type="ECO:0000256" key="3">
    <source>
        <dbReference type="ARBA" id="ARBA00022768"/>
    </source>
</evidence>
<dbReference type="Pfam" id="PF00889">
    <property type="entry name" value="EF_TS"/>
    <property type="match status" value="1"/>
</dbReference>
<name>A0A1G9GUJ1_9BACT</name>
<dbReference type="FunFam" id="1.10.286.20:FF:000001">
    <property type="entry name" value="Elongation factor Ts"/>
    <property type="match status" value="1"/>
</dbReference>
<keyword evidence="3 5" id="KW-0251">Elongation factor</keyword>
<dbReference type="AlphaFoldDB" id="A0A1G9GUJ1"/>
<dbReference type="Gene3D" id="1.10.286.20">
    <property type="match status" value="1"/>
</dbReference>
<organism evidence="7 8">
    <name type="scientific">Maridesulfovibrio ferrireducens</name>
    <dbReference type="NCBI Taxonomy" id="246191"/>
    <lineage>
        <taxon>Bacteria</taxon>
        <taxon>Pseudomonadati</taxon>
        <taxon>Thermodesulfobacteriota</taxon>
        <taxon>Desulfovibrionia</taxon>
        <taxon>Desulfovibrionales</taxon>
        <taxon>Desulfovibrionaceae</taxon>
        <taxon>Maridesulfovibrio</taxon>
    </lineage>
</organism>
<dbReference type="PROSITE" id="PS01126">
    <property type="entry name" value="EF_TS_1"/>
    <property type="match status" value="1"/>
</dbReference>
<dbReference type="FunFam" id="1.10.8.10:FF:000001">
    <property type="entry name" value="Elongation factor Ts"/>
    <property type="match status" value="1"/>
</dbReference>
<dbReference type="InterPro" id="IPR036402">
    <property type="entry name" value="EF-Ts_dimer_sf"/>
</dbReference>
<reference evidence="8" key="1">
    <citation type="submission" date="2016-10" db="EMBL/GenBank/DDBJ databases">
        <authorList>
            <person name="Varghese N."/>
            <person name="Submissions S."/>
        </authorList>
    </citation>
    <scope>NUCLEOTIDE SEQUENCE [LARGE SCALE GENOMIC DNA]</scope>
    <source>
        <strain evidence="8">DSM 16995</strain>
    </source>
</reference>
<dbReference type="EMBL" id="FNGA01000003">
    <property type="protein sequence ID" value="SDL04346.1"/>
    <property type="molecule type" value="Genomic_DNA"/>
</dbReference>
<dbReference type="STRING" id="246191.SAMN05660337_1881"/>
<dbReference type="SUPFAM" id="SSF46934">
    <property type="entry name" value="UBA-like"/>
    <property type="match status" value="1"/>
</dbReference>
<dbReference type="PANTHER" id="PTHR11741:SF0">
    <property type="entry name" value="ELONGATION FACTOR TS, MITOCHONDRIAL"/>
    <property type="match status" value="1"/>
</dbReference>
<dbReference type="Gene3D" id="3.30.479.20">
    <property type="entry name" value="Elongation factor Ts, dimerisation domain"/>
    <property type="match status" value="1"/>
</dbReference>
<dbReference type="NCBIfam" id="TIGR00116">
    <property type="entry name" value="tsf"/>
    <property type="match status" value="1"/>
</dbReference>
<evidence type="ECO:0000256" key="5">
    <source>
        <dbReference type="HAMAP-Rule" id="MF_00050"/>
    </source>
</evidence>
<dbReference type="CDD" id="cd14275">
    <property type="entry name" value="UBA_EF-Ts"/>
    <property type="match status" value="1"/>
</dbReference>
<feature type="region of interest" description="Involved in Mg(2+) ion dislocation from EF-Tu" evidence="5">
    <location>
        <begin position="82"/>
        <end position="85"/>
    </location>
</feature>
<dbReference type="GO" id="GO:0003746">
    <property type="term" value="F:translation elongation factor activity"/>
    <property type="evidence" value="ECO:0007669"/>
    <property type="project" value="UniProtKB-UniRule"/>
</dbReference>
<comment type="function">
    <text evidence="5">Associates with the EF-Tu.GDP complex and induces the exchange of GDP to GTP. It remains bound to the aminoacyl-tRNA.EF-Tu.GTP complex up to the GTP hydrolysis stage on the ribosome.</text>
</comment>
<keyword evidence="8" id="KW-1185">Reference proteome</keyword>
<comment type="subcellular location">
    <subcellularLocation>
        <location evidence="5">Cytoplasm</location>
    </subcellularLocation>
</comment>
<dbReference type="SUPFAM" id="SSF54713">
    <property type="entry name" value="Elongation factor Ts (EF-Ts), dimerisation domain"/>
    <property type="match status" value="1"/>
</dbReference>
<keyword evidence="4 5" id="KW-0648">Protein biosynthesis</keyword>
<evidence type="ECO:0000256" key="4">
    <source>
        <dbReference type="ARBA" id="ARBA00022917"/>
    </source>
</evidence>
<dbReference type="PANTHER" id="PTHR11741">
    <property type="entry name" value="ELONGATION FACTOR TS"/>
    <property type="match status" value="1"/>
</dbReference>
<dbReference type="HAMAP" id="MF_00050">
    <property type="entry name" value="EF_Ts"/>
    <property type="match status" value="1"/>
</dbReference>
<sequence>MAAVTAQMVKSLREKTGVGMMDCKKALAECDGNEEKAITYLREKGLSKAAKKAGRATSEGLIGSYMHSNGKLSAIVEVRCETDFVAKSDQFIQLTKDVAMQVAATSPLCVSPDELPQDILEKEKAIYLQQAIAEGKPANIAEKIVVGRIQKYYKEVCLLEQPFIKDDKKTIKDILNETIAILGENMQIGRFARINLAETADGAAEEAEEE</sequence>
<keyword evidence="5" id="KW-0963">Cytoplasm</keyword>
<accession>A0A1G9GUJ1</accession>
<dbReference type="InterPro" id="IPR014039">
    <property type="entry name" value="Transl_elong_EFTs/EF1B_dimer"/>
</dbReference>
<evidence type="ECO:0000259" key="6">
    <source>
        <dbReference type="Pfam" id="PF00889"/>
    </source>
</evidence>